<evidence type="ECO:0000313" key="3">
    <source>
        <dbReference type="Proteomes" id="UP001203423"/>
    </source>
</evidence>
<feature type="transmembrane region" description="Helical" evidence="1">
    <location>
        <begin position="30"/>
        <end position="51"/>
    </location>
</feature>
<feature type="transmembrane region" description="Helical" evidence="1">
    <location>
        <begin position="161"/>
        <end position="181"/>
    </location>
</feature>
<feature type="transmembrane region" description="Helical" evidence="1">
    <location>
        <begin position="116"/>
        <end position="133"/>
    </location>
</feature>
<keyword evidence="1" id="KW-0472">Membrane</keyword>
<keyword evidence="3" id="KW-1185">Reference proteome</keyword>
<proteinExistence type="predicted"/>
<organism evidence="2 3">
    <name type="scientific">Shewanella surugensis</name>
    <dbReference type="NCBI Taxonomy" id="212020"/>
    <lineage>
        <taxon>Bacteria</taxon>
        <taxon>Pseudomonadati</taxon>
        <taxon>Pseudomonadota</taxon>
        <taxon>Gammaproteobacteria</taxon>
        <taxon>Alteromonadales</taxon>
        <taxon>Shewanellaceae</taxon>
        <taxon>Shewanella</taxon>
    </lineage>
</organism>
<evidence type="ECO:0000313" key="2">
    <source>
        <dbReference type="EMBL" id="MCL1125555.1"/>
    </source>
</evidence>
<dbReference type="Pfam" id="PF11188">
    <property type="entry name" value="DUF2975"/>
    <property type="match status" value="1"/>
</dbReference>
<reference evidence="2 3" key="1">
    <citation type="submission" date="2022-01" db="EMBL/GenBank/DDBJ databases">
        <title>Whole genome-based taxonomy of the Shewanellaceae.</title>
        <authorList>
            <person name="Martin-Rodriguez A.J."/>
        </authorList>
    </citation>
    <scope>NUCLEOTIDE SEQUENCE [LARGE SCALE GENOMIC DNA]</scope>
    <source>
        <strain evidence="2 3">DSM 17177</strain>
    </source>
</reference>
<keyword evidence="1" id="KW-1133">Transmembrane helix</keyword>
<sequence length="195" mass="22612">MNNNIDKENHHNSNINTNSNMRKLMKISGVFRVLVIMATAVIFLFLGYSYIESDELRLGSNHLFHALWSHEGVNRGILLAIQFPLLLALVLGVFWMQKLLSYFQQGQFFSSQTMRCYLWLIWIKIASFIYKFLQPLITQHYHSVLEQQQPLNLLGHFPLELAFSFDSITTLLLMLVIAYLLKAAKDIEAENNAFI</sequence>
<dbReference type="EMBL" id="JAKIKS010000053">
    <property type="protein sequence ID" value="MCL1125555.1"/>
    <property type="molecule type" value="Genomic_DNA"/>
</dbReference>
<accession>A0ABT0LD16</accession>
<gene>
    <name evidence="2" type="ORF">L2764_13980</name>
</gene>
<keyword evidence="1" id="KW-0812">Transmembrane</keyword>
<dbReference type="Proteomes" id="UP001203423">
    <property type="component" value="Unassembled WGS sequence"/>
</dbReference>
<evidence type="ECO:0000256" key="1">
    <source>
        <dbReference type="SAM" id="Phobius"/>
    </source>
</evidence>
<dbReference type="InterPro" id="IPR021354">
    <property type="entry name" value="DUF2975"/>
</dbReference>
<name>A0ABT0LD16_9GAMM</name>
<feature type="transmembrane region" description="Helical" evidence="1">
    <location>
        <begin position="77"/>
        <end position="96"/>
    </location>
</feature>
<dbReference type="RefSeq" id="WP_248940869.1">
    <property type="nucleotide sequence ID" value="NZ_JAKIKS010000053.1"/>
</dbReference>
<protein>
    <submittedName>
        <fullName evidence="2">DUF2975 domain-containing protein</fullName>
    </submittedName>
</protein>
<comment type="caution">
    <text evidence="2">The sequence shown here is derived from an EMBL/GenBank/DDBJ whole genome shotgun (WGS) entry which is preliminary data.</text>
</comment>